<feature type="chain" id="PRO_5022876909" evidence="1">
    <location>
        <begin position="27"/>
        <end position="90"/>
    </location>
</feature>
<feature type="signal peptide" evidence="1">
    <location>
        <begin position="1"/>
        <end position="26"/>
    </location>
</feature>
<evidence type="ECO:0000313" key="3">
    <source>
        <dbReference type="Proteomes" id="UP000368474"/>
    </source>
</evidence>
<keyword evidence="3" id="KW-1185">Reference proteome</keyword>
<organism evidence="2 3">
    <name type="scientific">Pandoraea morbifera</name>
    <dbReference type="NCBI Taxonomy" id="2508300"/>
    <lineage>
        <taxon>Bacteria</taxon>
        <taxon>Pseudomonadati</taxon>
        <taxon>Pseudomonadota</taxon>
        <taxon>Betaproteobacteria</taxon>
        <taxon>Burkholderiales</taxon>
        <taxon>Burkholderiaceae</taxon>
        <taxon>Pandoraea</taxon>
    </lineage>
</organism>
<gene>
    <name evidence="2" type="ORF">PMO31116_02334</name>
</gene>
<keyword evidence="1" id="KW-0732">Signal</keyword>
<dbReference type="Proteomes" id="UP000368474">
    <property type="component" value="Unassembled WGS sequence"/>
</dbReference>
<evidence type="ECO:0000256" key="1">
    <source>
        <dbReference type="SAM" id="SignalP"/>
    </source>
</evidence>
<evidence type="ECO:0000313" key="2">
    <source>
        <dbReference type="EMBL" id="VVE05679.1"/>
    </source>
</evidence>
<reference evidence="2 3" key="1">
    <citation type="submission" date="2019-08" db="EMBL/GenBank/DDBJ databases">
        <authorList>
            <person name="Peeters C."/>
        </authorList>
    </citation>
    <scope>NUCLEOTIDE SEQUENCE [LARGE SCALE GENOMIC DNA]</scope>
    <source>
        <strain evidence="2 3">LMG 31116</strain>
    </source>
</reference>
<sequence length="90" mass="9660">MQKNLSMPRMLRLAPLTLLMTGCASSLPNIQLPRDIPPLPAEARQPTAEQIPSICSQGCSAGLTKLRETSLSSLTLRTSPASPANEAMMR</sequence>
<dbReference type="PROSITE" id="PS51257">
    <property type="entry name" value="PROKAR_LIPOPROTEIN"/>
    <property type="match status" value="1"/>
</dbReference>
<dbReference type="EMBL" id="CABPSD010000006">
    <property type="protein sequence ID" value="VVE05679.1"/>
    <property type="molecule type" value="Genomic_DNA"/>
</dbReference>
<name>A0A5E4V2T6_9BURK</name>
<proteinExistence type="predicted"/>
<accession>A0A5E4V2T6</accession>
<dbReference type="AlphaFoldDB" id="A0A5E4V2T6"/>
<protein>
    <submittedName>
        <fullName evidence="2">Uncharacterized protein</fullName>
    </submittedName>
</protein>